<organism evidence="2 3">
    <name type="scientific">Diceros bicornis minor</name>
    <name type="common">South-central black rhinoceros</name>
    <dbReference type="NCBI Taxonomy" id="77932"/>
    <lineage>
        <taxon>Eukaryota</taxon>
        <taxon>Metazoa</taxon>
        <taxon>Chordata</taxon>
        <taxon>Craniata</taxon>
        <taxon>Vertebrata</taxon>
        <taxon>Euteleostomi</taxon>
        <taxon>Mammalia</taxon>
        <taxon>Eutheria</taxon>
        <taxon>Laurasiatheria</taxon>
        <taxon>Perissodactyla</taxon>
        <taxon>Rhinocerotidae</taxon>
        <taxon>Diceros</taxon>
    </lineage>
</organism>
<feature type="region of interest" description="Disordered" evidence="1">
    <location>
        <begin position="49"/>
        <end position="79"/>
    </location>
</feature>
<evidence type="ECO:0000256" key="1">
    <source>
        <dbReference type="SAM" id="MobiDB-lite"/>
    </source>
</evidence>
<sequence>MASASTPGSWSPVDPPLGSCAVPASPHLLGLLFPQLLAVAHCHTVQHMMRSPSSAPGRRGLRPLQPAAPPARPRRGTVPPLQLVQQGLQTELRAVRHQSPQGQDCGSASGTAPARHSTYEATVGTSPTDLGAMASLQTLVYLDNRPGLVRSTEMNTAGREGRLDAKSRPLWGASPPTLQHSRRMHRGLLLKDVNGQRHVPKERTGTWRRWRPEEKPGEIGGESGRFWNVEERQQRCVRQDIKETSQKNLERNIFRNRSGNHLDGNDEFDEHCKCKNYMETPRTVTPKISVEKWILSGSSHLTPPMSGIWMRRLGSPRPRKVSLLHIRPIMASPMMPCLAPLQTYEMSMLGMQRNLHKEKPQLIPKRGVTKERWTQDGFMLKKIET</sequence>
<proteinExistence type="predicted"/>
<accession>A0A7J7EJJ1</accession>
<name>A0A7J7EJJ1_DICBM</name>
<evidence type="ECO:0000313" key="2">
    <source>
        <dbReference type="EMBL" id="KAF5915794.1"/>
    </source>
</evidence>
<gene>
    <name evidence="2" type="ORF">HPG69_018139</name>
</gene>
<dbReference type="Proteomes" id="UP000551758">
    <property type="component" value="Unassembled WGS sequence"/>
</dbReference>
<dbReference type="AlphaFoldDB" id="A0A7J7EJJ1"/>
<dbReference type="EMBL" id="JACDTQ010002752">
    <property type="protein sequence ID" value="KAF5915794.1"/>
    <property type="molecule type" value="Genomic_DNA"/>
</dbReference>
<feature type="region of interest" description="Disordered" evidence="1">
    <location>
        <begin position="96"/>
        <end position="124"/>
    </location>
</feature>
<keyword evidence="3" id="KW-1185">Reference proteome</keyword>
<feature type="compositionally biased region" description="Polar residues" evidence="1">
    <location>
        <begin position="98"/>
        <end position="110"/>
    </location>
</feature>
<reference evidence="2 3" key="1">
    <citation type="journal article" date="2020" name="Mol. Biol. Evol.">
        <title>Interspecific Gene Flow and the Evolution of Specialization in Black and White Rhinoceros.</title>
        <authorList>
            <person name="Moodley Y."/>
            <person name="Westbury M.V."/>
            <person name="Russo I.M."/>
            <person name="Gopalakrishnan S."/>
            <person name="Rakotoarivelo A."/>
            <person name="Olsen R.A."/>
            <person name="Prost S."/>
            <person name="Tunstall T."/>
            <person name="Ryder O.A."/>
            <person name="Dalen L."/>
            <person name="Bruford M.W."/>
        </authorList>
    </citation>
    <scope>NUCLEOTIDE SEQUENCE [LARGE SCALE GENOMIC DNA]</scope>
    <source>
        <strain evidence="2">SBR-YM</strain>
        <tissue evidence="2">Skin</tissue>
    </source>
</reference>
<comment type="caution">
    <text evidence="2">The sequence shown here is derived from an EMBL/GenBank/DDBJ whole genome shotgun (WGS) entry which is preliminary data.</text>
</comment>
<evidence type="ECO:0000313" key="3">
    <source>
        <dbReference type="Proteomes" id="UP000551758"/>
    </source>
</evidence>
<protein>
    <submittedName>
        <fullName evidence="2">Uncharacterized protein</fullName>
    </submittedName>
</protein>